<comment type="similarity">
    <text evidence="1 9">Belongs to the universal ribosomal protein uS5 family.</text>
</comment>
<dbReference type="GO" id="GO:0006412">
    <property type="term" value="P:translation"/>
    <property type="evidence" value="ECO:0007669"/>
    <property type="project" value="InterPro"/>
</dbReference>
<dbReference type="InterPro" id="IPR020568">
    <property type="entry name" value="Ribosomal_Su5_D2-typ_SF"/>
</dbReference>
<evidence type="ECO:0000256" key="1">
    <source>
        <dbReference type="ARBA" id="ARBA00008945"/>
    </source>
</evidence>
<evidence type="ECO:0000256" key="6">
    <source>
        <dbReference type="ARBA" id="ARBA00035255"/>
    </source>
</evidence>
<keyword evidence="4 8" id="KW-0689">Ribosomal protein</keyword>
<sequence length="178" mass="18803">MAKPQEFKKSEHEFDQSIIDLARVTRVMKGGKRLRFRVCMVIGDKKGKVGYAVAKGTDVAGAVNKAVTKAKKHMITVPMINETIPHDVEAKYSAAMVLMKAAPAGTGVIAGGAMRTILELAGVGNVVAKNLGRTNNKVSIVKATFKAIEQLVPASKPKSGGSVNKESSSKKAKEKAAA</sequence>
<dbReference type="InterPro" id="IPR005712">
    <property type="entry name" value="Ribosomal_uS5_bac-type"/>
</dbReference>
<evidence type="ECO:0000256" key="8">
    <source>
        <dbReference type="PROSITE-ProRule" id="PRU00268"/>
    </source>
</evidence>
<dbReference type="Gene3D" id="3.30.160.20">
    <property type="match status" value="1"/>
</dbReference>
<dbReference type="InterPro" id="IPR018192">
    <property type="entry name" value="Ribosomal_uS5_N_CS"/>
</dbReference>
<dbReference type="InterPro" id="IPR000851">
    <property type="entry name" value="Ribosomal_uS5"/>
</dbReference>
<dbReference type="Pfam" id="PF03719">
    <property type="entry name" value="Ribosomal_S5_C"/>
    <property type="match status" value="1"/>
</dbReference>
<dbReference type="EMBL" id="PEZZ01000007">
    <property type="protein sequence ID" value="PIS05419.1"/>
    <property type="molecule type" value="Genomic_DNA"/>
</dbReference>
<feature type="domain" description="S5 DRBM" evidence="11">
    <location>
        <begin position="14"/>
        <end position="77"/>
    </location>
</feature>
<dbReference type="InterPro" id="IPR013810">
    <property type="entry name" value="Ribosomal_uS5_N"/>
</dbReference>
<dbReference type="PANTHER" id="PTHR48277">
    <property type="entry name" value="MITOCHONDRIAL RIBOSOMAL PROTEIN S5"/>
    <property type="match status" value="1"/>
</dbReference>
<reference evidence="13" key="1">
    <citation type="submission" date="2017-09" db="EMBL/GenBank/DDBJ databases">
        <title>Depth-based differentiation of microbial function through sediment-hosted aquifers and enrichment of novel symbionts in the deep terrestrial subsurface.</title>
        <authorList>
            <person name="Probst A.J."/>
            <person name="Ladd B."/>
            <person name="Jarett J.K."/>
            <person name="Geller-Mcgrath D.E."/>
            <person name="Sieber C.M.K."/>
            <person name="Emerson J.B."/>
            <person name="Anantharaman K."/>
            <person name="Thomas B.C."/>
            <person name="Malmstrom R."/>
            <person name="Stieglmeier M."/>
            <person name="Klingl A."/>
            <person name="Woyke T."/>
            <person name="Ryan C.M."/>
            <person name="Banfield J.F."/>
        </authorList>
    </citation>
    <scope>NUCLEOTIDE SEQUENCE [LARGE SCALE GENOMIC DNA]</scope>
</reference>
<name>A0A2H0W226_9BACT</name>
<dbReference type="Pfam" id="PF00333">
    <property type="entry name" value="Ribosomal_S5"/>
    <property type="match status" value="1"/>
</dbReference>
<keyword evidence="3" id="KW-0694">RNA-binding</keyword>
<accession>A0A2H0W226</accession>
<evidence type="ECO:0000313" key="13">
    <source>
        <dbReference type="Proteomes" id="UP000230935"/>
    </source>
</evidence>
<evidence type="ECO:0000259" key="11">
    <source>
        <dbReference type="PROSITE" id="PS50881"/>
    </source>
</evidence>
<dbReference type="InterPro" id="IPR005324">
    <property type="entry name" value="Ribosomal_uS5_C"/>
</dbReference>
<keyword evidence="2" id="KW-0699">rRNA-binding</keyword>
<evidence type="ECO:0000256" key="4">
    <source>
        <dbReference type="ARBA" id="ARBA00022980"/>
    </source>
</evidence>
<dbReference type="FunFam" id="3.30.230.10:FF:000002">
    <property type="entry name" value="30S ribosomal protein S5"/>
    <property type="match status" value="1"/>
</dbReference>
<evidence type="ECO:0000256" key="7">
    <source>
        <dbReference type="ARBA" id="ARBA00035519"/>
    </source>
</evidence>
<dbReference type="Gene3D" id="3.30.230.10">
    <property type="match status" value="1"/>
</dbReference>
<keyword evidence="5 8" id="KW-0687">Ribonucleoprotein</keyword>
<evidence type="ECO:0000256" key="10">
    <source>
        <dbReference type="SAM" id="MobiDB-lite"/>
    </source>
</evidence>
<dbReference type="GO" id="GO:0005737">
    <property type="term" value="C:cytoplasm"/>
    <property type="evidence" value="ECO:0007669"/>
    <property type="project" value="UniProtKB-ARBA"/>
</dbReference>
<dbReference type="AlphaFoldDB" id="A0A2H0W226"/>
<dbReference type="NCBIfam" id="TIGR01021">
    <property type="entry name" value="rpsE_bact"/>
    <property type="match status" value="1"/>
</dbReference>
<evidence type="ECO:0000256" key="2">
    <source>
        <dbReference type="ARBA" id="ARBA00022730"/>
    </source>
</evidence>
<dbReference type="InterPro" id="IPR014721">
    <property type="entry name" value="Ribsml_uS5_D2-typ_fold_subgr"/>
</dbReference>
<evidence type="ECO:0000256" key="3">
    <source>
        <dbReference type="ARBA" id="ARBA00022884"/>
    </source>
</evidence>
<evidence type="ECO:0000256" key="5">
    <source>
        <dbReference type="ARBA" id="ARBA00023274"/>
    </source>
</evidence>
<feature type="region of interest" description="Disordered" evidence="10">
    <location>
        <begin position="154"/>
        <end position="178"/>
    </location>
</feature>
<dbReference type="PROSITE" id="PS50881">
    <property type="entry name" value="S5_DSRBD"/>
    <property type="match status" value="1"/>
</dbReference>
<dbReference type="SUPFAM" id="SSF54211">
    <property type="entry name" value="Ribosomal protein S5 domain 2-like"/>
    <property type="match status" value="1"/>
</dbReference>
<dbReference type="GO" id="GO:0003735">
    <property type="term" value="F:structural constituent of ribosome"/>
    <property type="evidence" value="ECO:0007669"/>
    <property type="project" value="UniProtKB-UniRule"/>
</dbReference>
<organism evidence="12 13">
    <name type="scientific">Candidatus Buchananbacteria bacterium CG10_big_fil_rev_8_21_14_0_10_42_9</name>
    <dbReference type="NCBI Taxonomy" id="1974526"/>
    <lineage>
        <taxon>Bacteria</taxon>
        <taxon>Candidatus Buchananiibacteriota</taxon>
    </lineage>
</organism>
<evidence type="ECO:0000256" key="9">
    <source>
        <dbReference type="RuleBase" id="RU003823"/>
    </source>
</evidence>
<proteinExistence type="inferred from homology"/>
<comment type="caution">
    <text evidence="12">The sequence shown here is derived from an EMBL/GenBank/DDBJ whole genome shotgun (WGS) entry which is preliminary data.</text>
</comment>
<dbReference type="GO" id="GO:0019843">
    <property type="term" value="F:rRNA binding"/>
    <property type="evidence" value="ECO:0007669"/>
    <property type="project" value="UniProtKB-KW"/>
</dbReference>
<dbReference type="SUPFAM" id="SSF54768">
    <property type="entry name" value="dsRNA-binding domain-like"/>
    <property type="match status" value="1"/>
</dbReference>
<feature type="compositionally biased region" description="Basic and acidic residues" evidence="10">
    <location>
        <begin position="167"/>
        <end position="178"/>
    </location>
</feature>
<gene>
    <name evidence="12" type="primary">rpsE</name>
    <name evidence="12" type="ORF">COT81_01410</name>
</gene>
<protein>
    <recommendedName>
        <fullName evidence="6">Small ribosomal subunit protein uS5</fullName>
    </recommendedName>
    <alternativeName>
        <fullName evidence="7">30S ribosomal protein S5</fullName>
    </alternativeName>
</protein>
<evidence type="ECO:0000313" key="12">
    <source>
        <dbReference type="EMBL" id="PIS05419.1"/>
    </source>
</evidence>
<dbReference type="PROSITE" id="PS00585">
    <property type="entry name" value="RIBOSOMAL_S5"/>
    <property type="match status" value="1"/>
</dbReference>
<dbReference type="PANTHER" id="PTHR48277:SF1">
    <property type="entry name" value="MITOCHONDRIAL RIBOSOMAL PROTEIN S5"/>
    <property type="match status" value="1"/>
</dbReference>
<dbReference type="GO" id="GO:0015935">
    <property type="term" value="C:small ribosomal subunit"/>
    <property type="evidence" value="ECO:0007669"/>
    <property type="project" value="InterPro"/>
</dbReference>
<dbReference type="Proteomes" id="UP000230935">
    <property type="component" value="Unassembled WGS sequence"/>
</dbReference>